<feature type="active site" description="Proton donor" evidence="13">
    <location>
        <position position="165"/>
    </location>
</feature>
<organism evidence="16 17">
    <name type="scientific">Buchnera aphidicola subsp. Schlechtendalia chinensis</name>
    <dbReference type="NCBI Taxonomy" id="118110"/>
    <lineage>
        <taxon>Bacteria</taxon>
        <taxon>Pseudomonadati</taxon>
        <taxon>Pseudomonadota</taxon>
        <taxon>Gammaproteobacteria</taxon>
        <taxon>Enterobacterales</taxon>
        <taxon>Erwiniaceae</taxon>
        <taxon>Buchnera</taxon>
    </lineage>
</organism>
<evidence type="ECO:0000256" key="2">
    <source>
        <dbReference type="ARBA" id="ARBA00022490"/>
    </source>
</evidence>
<dbReference type="GO" id="GO:0016726">
    <property type="term" value="F:oxidoreductase activity, acting on CH or CH2 groups, NAD or NADP as acceptor"/>
    <property type="evidence" value="ECO:0007669"/>
    <property type="project" value="UniProtKB-UniRule"/>
</dbReference>
<dbReference type="PIRSF" id="PIRSF000161">
    <property type="entry name" value="DHPR"/>
    <property type="match status" value="1"/>
</dbReference>
<comment type="similarity">
    <text evidence="1 13">Belongs to the DapB family.</text>
</comment>
<keyword evidence="3 13" id="KW-0028">Amino-acid biosynthesis</keyword>
<keyword evidence="6 13" id="KW-0560">Oxidoreductase</keyword>
<evidence type="ECO:0000256" key="7">
    <source>
        <dbReference type="ARBA" id="ARBA00023027"/>
    </source>
</evidence>
<proteinExistence type="inferred from homology"/>
<comment type="caution">
    <text evidence="13">Lacks conserved residue(s) required for the propagation of feature annotation.</text>
</comment>
<comment type="subcellular location">
    <subcellularLocation>
        <location evidence="13">Cytoplasm</location>
    </subcellularLocation>
</comment>
<evidence type="ECO:0000256" key="8">
    <source>
        <dbReference type="ARBA" id="ARBA00023154"/>
    </source>
</evidence>
<dbReference type="Pfam" id="PF01113">
    <property type="entry name" value="DapB_N"/>
    <property type="match status" value="1"/>
</dbReference>
<dbReference type="PANTHER" id="PTHR20836">
    <property type="entry name" value="DIHYDRODIPICOLINATE REDUCTASE"/>
    <property type="match status" value="1"/>
</dbReference>
<evidence type="ECO:0000259" key="15">
    <source>
        <dbReference type="Pfam" id="PF05173"/>
    </source>
</evidence>
<evidence type="ECO:0000256" key="13">
    <source>
        <dbReference type="HAMAP-Rule" id="MF_00102"/>
    </source>
</evidence>
<evidence type="ECO:0000256" key="12">
    <source>
        <dbReference type="ARBA" id="ARBA00049396"/>
    </source>
</evidence>
<dbReference type="InterPro" id="IPR022664">
    <property type="entry name" value="DapB_N_CS"/>
</dbReference>
<dbReference type="UniPathway" id="UPA00034">
    <property type="reaction ID" value="UER00018"/>
</dbReference>
<feature type="binding site" evidence="13">
    <location>
        <position position="162"/>
    </location>
    <ligand>
        <name>(S)-2,3,4,5-tetrahydrodipicolinate</name>
        <dbReference type="ChEBI" id="CHEBI:16845"/>
    </ligand>
</feature>
<dbReference type="SUPFAM" id="SSF55347">
    <property type="entry name" value="Glyceraldehyde-3-phosphate dehydrogenase-like, C-terminal domain"/>
    <property type="match status" value="1"/>
</dbReference>
<dbReference type="Pfam" id="PF05173">
    <property type="entry name" value="DapB_C"/>
    <property type="match status" value="1"/>
</dbReference>
<comment type="subunit">
    <text evidence="13">Homotetramer.</text>
</comment>
<dbReference type="GO" id="GO:0008839">
    <property type="term" value="F:4-hydroxy-tetrahydrodipicolinate reductase"/>
    <property type="evidence" value="ECO:0007669"/>
    <property type="project" value="UniProtKB-UniRule"/>
</dbReference>
<dbReference type="Gene3D" id="3.30.360.10">
    <property type="entry name" value="Dihydrodipicolinate Reductase, domain 2"/>
    <property type="match status" value="1"/>
</dbReference>
<feature type="binding site" evidence="13">
    <location>
        <begin position="171"/>
        <end position="172"/>
    </location>
    <ligand>
        <name>(S)-2,3,4,5-tetrahydrodipicolinate</name>
        <dbReference type="ChEBI" id="CHEBI:16845"/>
    </ligand>
</feature>
<dbReference type="Gene3D" id="3.40.50.720">
    <property type="entry name" value="NAD(P)-binding Rossmann-like Domain"/>
    <property type="match status" value="1"/>
</dbReference>
<dbReference type="GO" id="GO:0005829">
    <property type="term" value="C:cytosol"/>
    <property type="evidence" value="ECO:0007669"/>
    <property type="project" value="TreeGrafter"/>
</dbReference>
<evidence type="ECO:0000313" key="16">
    <source>
        <dbReference type="EMBL" id="ANF16944.1"/>
    </source>
</evidence>
<keyword evidence="2 13" id="KW-0963">Cytoplasm</keyword>
<sequence length="273" mass="30273">MQIQPFKIAISGALGKMGKNLIKELYTNHYKDISLSAAIVKKGNNLVKKDIGKAIGIGKIGISITDSIKSKENNFDLLIDFTNPNNTIKNLNFCALNNKKIVIGTTGFSEAHIKIIKTFSKSIGIVISPNYSIGINIILNLLKKTTPIIGEKFDIEIVDIHHREKKDAPSGTSIEIGKVISKSMNWNFHEKAIYSRNNRTEKRKNNEIGFSSIRAGDIVGEHKVIFANSGEQIEITHKATNRLPFSKGAIQAAQWLMLQKKTGLFNMSNVLNI</sequence>
<keyword evidence="7 13" id="KW-0520">NAD</keyword>
<keyword evidence="5 13" id="KW-0220">Diaminopimelate biosynthesis</keyword>
<evidence type="ECO:0000259" key="14">
    <source>
        <dbReference type="Pfam" id="PF01113"/>
    </source>
</evidence>
<dbReference type="HAMAP" id="MF_00102">
    <property type="entry name" value="DapB"/>
    <property type="match status" value="1"/>
</dbReference>
<dbReference type="InterPro" id="IPR000846">
    <property type="entry name" value="DapB_N"/>
</dbReference>
<dbReference type="STRING" id="118110.XW81_00685"/>
<comment type="catalytic activity">
    <reaction evidence="12 13">
        <text>(S)-2,3,4,5-tetrahydrodipicolinate + NAD(+) + H2O = (2S,4S)-4-hydroxy-2,3,4,5-tetrahydrodipicolinate + NADH + H(+)</text>
        <dbReference type="Rhea" id="RHEA:35323"/>
        <dbReference type="ChEBI" id="CHEBI:15377"/>
        <dbReference type="ChEBI" id="CHEBI:15378"/>
        <dbReference type="ChEBI" id="CHEBI:16845"/>
        <dbReference type="ChEBI" id="CHEBI:57540"/>
        <dbReference type="ChEBI" id="CHEBI:57945"/>
        <dbReference type="ChEBI" id="CHEBI:67139"/>
        <dbReference type="EC" id="1.17.1.8"/>
    </reaction>
</comment>
<dbReference type="AlphaFoldDB" id="A0A172WDA9"/>
<reference evidence="16 17" key="1">
    <citation type="submission" date="2015-04" db="EMBL/GenBank/DDBJ databases">
        <title>Buchnera aphidicola assembly.</title>
        <authorList>
            <person name="Zhang Y."/>
        </authorList>
    </citation>
    <scope>NUCLEOTIDE SEQUENCE [LARGE SCALE GENOMIC DNA]</scope>
    <source>
        <strain evidence="16 17">SC</strain>
    </source>
</reference>
<keyword evidence="4 13" id="KW-0521">NADP</keyword>
<evidence type="ECO:0000256" key="5">
    <source>
        <dbReference type="ARBA" id="ARBA00022915"/>
    </source>
</evidence>
<evidence type="ECO:0000256" key="11">
    <source>
        <dbReference type="ARBA" id="ARBA00049080"/>
    </source>
</evidence>
<dbReference type="InterPro" id="IPR036291">
    <property type="entry name" value="NAD(P)-bd_dom_sf"/>
</dbReference>
<feature type="active site" description="Proton donor/acceptor" evidence="13">
    <location>
        <position position="161"/>
    </location>
</feature>
<dbReference type="GO" id="GO:0050661">
    <property type="term" value="F:NADP binding"/>
    <property type="evidence" value="ECO:0007669"/>
    <property type="project" value="UniProtKB-UniRule"/>
</dbReference>
<feature type="binding site" evidence="13">
    <location>
        <position position="42"/>
    </location>
    <ligand>
        <name>NADP(+)</name>
        <dbReference type="ChEBI" id="CHEBI:58349"/>
    </ligand>
</feature>
<dbReference type="GO" id="GO:0019877">
    <property type="term" value="P:diaminopimelate biosynthetic process"/>
    <property type="evidence" value="ECO:0007669"/>
    <property type="project" value="UniProtKB-UniRule"/>
</dbReference>
<dbReference type="RefSeq" id="WP_075473956.1">
    <property type="nucleotide sequence ID" value="NZ_CP011299.1"/>
</dbReference>
<dbReference type="InterPro" id="IPR023940">
    <property type="entry name" value="DHDPR_bac"/>
</dbReference>
<dbReference type="PROSITE" id="PS01298">
    <property type="entry name" value="DAPB"/>
    <property type="match status" value="1"/>
</dbReference>
<dbReference type="GO" id="GO:0051287">
    <property type="term" value="F:NAD binding"/>
    <property type="evidence" value="ECO:0007669"/>
    <property type="project" value="UniProtKB-UniRule"/>
</dbReference>
<evidence type="ECO:0000256" key="10">
    <source>
        <dbReference type="ARBA" id="ARBA00038983"/>
    </source>
</evidence>
<keyword evidence="8 13" id="KW-0457">Lysine biosynthesis</keyword>
<dbReference type="NCBIfam" id="TIGR00036">
    <property type="entry name" value="dapB"/>
    <property type="match status" value="1"/>
</dbReference>
<dbReference type="Proteomes" id="UP000077654">
    <property type="component" value="Chromosome"/>
</dbReference>
<feature type="binding site" evidence="13">
    <location>
        <begin position="12"/>
        <end position="17"/>
    </location>
    <ligand>
        <name>NAD(+)</name>
        <dbReference type="ChEBI" id="CHEBI:57540"/>
    </ligand>
</feature>
<evidence type="ECO:0000256" key="4">
    <source>
        <dbReference type="ARBA" id="ARBA00022857"/>
    </source>
</evidence>
<dbReference type="PANTHER" id="PTHR20836:SF0">
    <property type="entry name" value="4-HYDROXY-TETRAHYDRODIPICOLINATE REDUCTASE 1, CHLOROPLASTIC-RELATED"/>
    <property type="match status" value="1"/>
</dbReference>
<dbReference type="SUPFAM" id="SSF51735">
    <property type="entry name" value="NAD(P)-binding Rossmann-fold domains"/>
    <property type="match status" value="1"/>
</dbReference>
<keyword evidence="17" id="KW-1185">Reference proteome</keyword>
<dbReference type="EC" id="1.17.1.8" evidence="10 13"/>
<comment type="caution">
    <text evidence="13">Was originally thought to be a dihydrodipicolinate reductase (DHDPR), catalyzing the conversion of dihydrodipicolinate to tetrahydrodipicolinate. However, it was shown in E.coli that the substrate of the enzymatic reaction is not dihydrodipicolinate (DHDP) but in fact (2S,4S)-4-hydroxy-2,3,4,5-tetrahydrodipicolinic acid (HTPA), the product released by the DapA-catalyzed reaction.</text>
</comment>
<evidence type="ECO:0000313" key="17">
    <source>
        <dbReference type="Proteomes" id="UP000077654"/>
    </source>
</evidence>
<dbReference type="CDD" id="cd02274">
    <property type="entry name" value="DHDPR_N"/>
    <property type="match status" value="1"/>
</dbReference>
<comment type="pathway">
    <text evidence="9 13">Amino-acid biosynthesis; L-lysine biosynthesis via DAP pathway; (S)-tetrahydrodipicolinate from L-aspartate: step 4/4.</text>
</comment>
<gene>
    <name evidence="13" type="primary">dapB</name>
    <name evidence="16" type="ORF">XW81_00685</name>
</gene>
<feature type="binding site" evidence="13">
    <location>
        <begin position="104"/>
        <end position="106"/>
    </location>
    <ligand>
        <name>NAD(+)</name>
        <dbReference type="ChEBI" id="CHEBI:57540"/>
    </ligand>
</feature>
<protein>
    <recommendedName>
        <fullName evidence="10 13">4-hydroxy-tetrahydrodipicolinate reductase</fullName>
        <shortName evidence="13">HTPA reductase</shortName>
        <ecNumber evidence="10 13">1.17.1.8</ecNumber>
    </recommendedName>
</protein>
<dbReference type="InterPro" id="IPR022663">
    <property type="entry name" value="DapB_C"/>
</dbReference>
<dbReference type="OrthoDB" id="9790352at2"/>
<dbReference type="EMBL" id="CP011299">
    <property type="protein sequence ID" value="ANF16944.1"/>
    <property type="molecule type" value="Genomic_DNA"/>
</dbReference>
<dbReference type="GO" id="GO:0009089">
    <property type="term" value="P:lysine biosynthetic process via diaminopimelate"/>
    <property type="evidence" value="ECO:0007669"/>
    <property type="project" value="UniProtKB-UniRule"/>
</dbReference>
<name>A0A172WDA9_BUCSC</name>
<feature type="domain" description="Dihydrodipicolinate reductase N-terminal" evidence="14">
    <location>
        <begin position="7"/>
        <end position="131"/>
    </location>
</feature>
<feature type="binding site" evidence="13">
    <location>
        <begin position="128"/>
        <end position="131"/>
    </location>
    <ligand>
        <name>NAD(+)</name>
        <dbReference type="ChEBI" id="CHEBI:57540"/>
    </ligand>
</feature>
<dbReference type="FunFam" id="3.30.360.10:FF:000004">
    <property type="entry name" value="4-hydroxy-tetrahydrodipicolinate reductase"/>
    <property type="match status" value="1"/>
</dbReference>
<comment type="function">
    <text evidence="13">Catalyzes the conversion of 4-hydroxy-tetrahydrodipicolinate (HTPA) to tetrahydrodipicolinate.</text>
</comment>
<evidence type="ECO:0000256" key="3">
    <source>
        <dbReference type="ARBA" id="ARBA00022605"/>
    </source>
</evidence>
<comment type="catalytic activity">
    <reaction evidence="11 13">
        <text>(S)-2,3,4,5-tetrahydrodipicolinate + NADP(+) + H2O = (2S,4S)-4-hydroxy-2,3,4,5-tetrahydrodipicolinate + NADPH + H(+)</text>
        <dbReference type="Rhea" id="RHEA:35331"/>
        <dbReference type="ChEBI" id="CHEBI:15377"/>
        <dbReference type="ChEBI" id="CHEBI:15378"/>
        <dbReference type="ChEBI" id="CHEBI:16845"/>
        <dbReference type="ChEBI" id="CHEBI:57783"/>
        <dbReference type="ChEBI" id="CHEBI:58349"/>
        <dbReference type="ChEBI" id="CHEBI:67139"/>
        <dbReference type="EC" id="1.17.1.8"/>
    </reaction>
</comment>
<evidence type="ECO:0000256" key="1">
    <source>
        <dbReference type="ARBA" id="ARBA00006642"/>
    </source>
</evidence>
<accession>A0A172WDA9</accession>
<evidence type="ECO:0000256" key="9">
    <source>
        <dbReference type="ARBA" id="ARBA00037922"/>
    </source>
</evidence>
<evidence type="ECO:0000256" key="6">
    <source>
        <dbReference type="ARBA" id="ARBA00023002"/>
    </source>
</evidence>
<feature type="domain" description="Dihydrodipicolinate reductase C-terminal" evidence="15">
    <location>
        <begin position="134"/>
        <end position="271"/>
    </location>
</feature>
<dbReference type="PATRIC" id="fig|118110.3.peg.131"/>